<comment type="subcellular location">
    <subcellularLocation>
        <location evidence="1">Cell membrane</location>
        <topology evidence="1">Multi-pass membrane protein</topology>
    </subcellularLocation>
</comment>
<keyword evidence="3" id="KW-0813">Transport</keyword>
<evidence type="ECO:0000256" key="3">
    <source>
        <dbReference type="ARBA" id="ARBA00022448"/>
    </source>
</evidence>
<evidence type="ECO:0000256" key="5">
    <source>
        <dbReference type="ARBA" id="ARBA00022692"/>
    </source>
</evidence>
<dbReference type="GO" id="GO:0005886">
    <property type="term" value="C:plasma membrane"/>
    <property type="evidence" value="ECO:0007669"/>
    <property type="project" value="UniProtKB-SubCell"/>
</dbReference>
<dbReference type="PANTHER" id="PTHR36838">
    <property type="entry name" value="AUXIN EFFLUX CARRIER FAMILY PROTEIN"/>
    <property type="match status" value="1"/>
</dbReference>
<keyword evidence="6 8" id="KW-1133">Transmembrane helix</keyword>
<accession>A0A1M6SVT7</accession>
<dbReference type="Pfam" id="PF03547">
    <property type="entry name" value="Mem_trans"/>
    <property type="match status" value="1"/>
</dbReference>
<comment type="similarity">
    <text evidence="2">Belongs to the auxin efflux carrier (TC 2.A.69) family.</text>
</comment>
<dbReference type="PANTHER" id="PTHR36838:SF1">
    <property type="entry name" value="SLR1864 PROTEIN"/>
    <property type="match status" value="1"/>
</dbReference>
<feature type="transmembrane region" description="Helical" evidence="8">
    <location>
        <begin position="167"/>
        <end position="187"/>
    </location>
</feature>
<keyword evidence="7 8" id="KW-0472">Membrane</keyword>
<dbReference type="RefSeq" id="WP_072968421.1">
    <property type="nucleotide sequence ID" value="NZ_FRAJ01000021.1"/>
</dbReference>
<feature type="transmembrane region" description="Helical" evidence="8">
    <location>
        <begin position="37"/>
        <end position="55"/>
    </location>
</feature>
<gene>
    <name evidence="9" type="ORF">SAMN02745883_02163</name>
</gene>
<feature type="transmembrane region" description="Helical" evidence="8">
    <location>
        <begin position="199"/>
        <end position="218"/>
    </location>
</feature>
<evidence type="ECO:0000256" key="8">
    <source>
        <dbReference type="SAM" id="Phobius"/>
    </source>
</evidence>
<feature type="transmembrane region" description="Helical" evidence="8">
    <location>
        <begin position="257"/>
        <end position="279"/>
    </location>
</feature>
<feature type="transmembrane region" description="Helical" evidence="8">
    <location>
        <begin position="291"/>
        <end position="310"/>
    </location>
</feature>
<evidence type="ECO:0000256" key="6">
    <source>
        <dbReference type="ARBA" id="ARBA00022989"/>
    </source>
</evidence>
<evidence type="ECO:0000256" key="7">
    <source>
        <dbReference type="ARBA" id="ARBA00023136"/>
    </source>
</evidence>
<keyword evidence="5 8" id="KW-0812">Transmembrane</keyword>
<sequence length="311" mass="35021">MAALEQVFVLFLLIVVGYVIKKLKIITNDMNRDISNLVLYVTLPAFIITAMNFSFSPDVLIKSGKLVIISFCIYAFIISLSYMFCKILNLKNKTRDIFQYAMVFSNVGYMGYPVTKAVFGDLGVFYAAIYNLPFNILVWTFGIFLMTRLKRRENNHFVKGSKINLKLFINPGFVAVCIGFTLFLFSIKLPTPIFSTLRMLGGVTTPLSMLFIGSILADVKFSEIISDIKVYLLCMIRLLILPLLVLVILKILGFNDYLVAIPTIITAMPVAANAAIMASKYENDYKLASKAIFLSTMFSIITIPFIVMLIR</sequence>
<dbReference type="InterPro" id="IPR004776">
    <property type="entry name" value="Mem_transp_PIN-like"/>
</dbReference>
<keyword evidence="4" id="KW-1003">Cell membrane</keyword>
<feature type="transmembrane region" description="Helical" evidence="8">
    <location>
        <begin position="6"/>
        <end position="25"/>
    </location>
</feature>
<reference evidence="9 10" key="1">
    <citation type="submission" date="2016-11" db="EMBL/GenBank/DDBJ databases">
        <authorList>
            <person name="Jaros S."/>
            <person name="Januszkiewicz K."/>
            <person name="Wedrychowicz H."/>
        </authorList>
    </citation>
    <scope>NUCLEOTIDE SEQUENCE [LARGE SCALE GENOMIC DNA]</scope>
    <source>
        <strain evidence="9 10">DSM 14501</strain>
    </source>
</reference>
<feature type="transmembrane region" description="Helical" evidence="8">
    <location>
        <begin position="97"/>
        <end position="112"/>
    </location>
</feature>
<name>A0A1M6SVT7_9FIRM</name>
<evidence type="ECO:0000256" key="2">
    <source>
        <dbReference type="ARBA" id="ARBA00010145"/>
    </source>
</evidence>
<evidence type="ECO:0000256" key="1">
    <source>
        <dbReference type="ARBA" id="ARBA00004651"/>
    </source>
</evidence>
<dbReference type="GO" id="GO:0055085">
    <property type="term" value="P:transmembrane transport"/>
    <property type="evidence" value="ECO:0007669"/>
    <property type="project" value="InterPro"/>
</dbReference>
<feature type="transmembrane region" description="Helical" evidence="8">
    <location>
        <begin position="124"/>
        <end position="146"/>
    </location>
</feature>
<organism evidence="9 10">
    <name type="scientific">Caminicella sporogenes DSM 14501</name>
    <dbReference type="NCBI Taxonomy" id="1121266"/>
    <lineage>
        <taxon>Bacteria</taxon>
        <taxon>Bacillati</taxon>
        <taxon>Bacillota</taxon>
        <taxon>Clostridia</taxon>
        <taxon>Peptostreptococcales</taxon>
        <taxon>Caminicellaceae</taxon>
        <taxon>Caminicella</taxon>
    </lineage>
</organism>
<protein>
    <recommendedName>
        <fullName evidence="11">AEC family transporter</fullName>
    </recommendedName>
</protein>
<dbReference type="EMBL" id="FRAJ01000021">
    <property type="protein sequence ID" value="SHK48824.1"/>
    <property type="molecule type" value="Genomic_DNA"/>
</dbReference>
<evidence type="ECO:0000313" key="10">
    <source>
        <dbReference type="Proteomes" id="UP000184082"/>
    </source>
</evidence>
<keyword evidence="10" id="KW-1185">Reference proteome</keyword>
<dbReference type="Gene3D" id="1.20.1530.20">
    <property type="match status" value="1"/>
</dbReference>
<proteinExistence type="inferred from homology"/>
<dbReference type="AlphaFoldDB" id="A0A1M6SVT7"/>
<evidence type="ECO:0008006" key="11">
    <source>
        <dbReference type="Google" id="ProtNLM"/>
    </source>
</evidence>
<feature type="transmembrane region" description="Helical" evidence="8">
    <location>
        <begin position="230"/>
        <end position="251"/>
    </location>
</feature>
<evidence type="ECO:0000256" key="4">
    <source>
        <dbReference type="ARBA" id="ARBA00022475"/>
    </source>
</evidence>
<evidence type="ECO:0000313" key="9">
    <source>
        <dbReference type="EMBL" id="SHK48824.1"/>
    </source>
</evidence>
<feature type="transmembrane region" description="Helical" evidence="8">
    <location>
        <begin position="67"/>
        <end position="85"/>
    </location>
</feature>
<dbReference type="STRING" id="1121266.SAMN02745883_02163"/>
<dbReference type="InterPro" id="IPR038770">
    <property type="entry name" value="Na+/solute_symporter_sf"/>
</dbReference>
<dbReference type="Proteomes" id="UP000184082">
    <property type="component" value="Unassembled WGS sequence"/>
</dbReference>